<feature type="domain" description="Adenylyltransferase AadA C-terminal" evidence="3">
    <location>
        <begin position="171"/>
        <end position="270"/>
    </location>
</feature>
<protein>
    <submittedName>
        <fullName evidence="4">Streptomycin 3''-adenylyltransferase</fullName>
    </submittedName>
</protein>
<gene>
    <name evidence="4" type="ORF">GCM10007362_36470</name>
</gene>
<dbReference type="Gene3D" id="3.30.460.10">
    <property type="entry name" value="Beta Polymerase, domain 2"/>
    <property type="match status" value="1"/>
</dbReference>
<dbReference type="Proteomes" id="UP000605427">
    <property type="component" value="Unassembled WGS sequence"/>
</dbReference>
<evidence type="ECO:0000313" key="5">
    <source>
        <dbReference type="Proteomes" id="UP000605427"/>
    </source>
</evidence>
<comment type="caution">
    <text evidence="4">The sequence shown here is derived from an EMBL/GenBank/DDBJ whole genome shotgun (WGS) entry which is preliminary data.</text>
</comment>
<evidence type="ECO:0000259" key="2">
    <source>
        <dbReference type="Pfam" id="PF01909"/>
    </source>
</evidence>
<evidence type="ECO:0000256" key="1">
    <source>
        <dbReference type="ARBA" id="ARBA00022679"/>
    </source>
</evidence>
<dbReference type="RefSeq" id="WP_172247847.1">
    <property type="nucleotide sequence ID" value="NZ_BMDD01000004.1"/>
</dbReference>
<dbReference type="CDD" id="cd05403">
    <property type="entry name" value="NT_KNTase_like"/>
    <property type="match status" value="1"/>
</dbReference>
<keyword evidence="1" id="KW-0808">Transferase</keyword>
<dbReference type="SUPFAM" id="SSF81301">
    <property type="entry name" value="Nucleotidyltransferase"/>
    <property type="match status" value="1"/>
</dbReference>
<evidence type="ECO:0000259" key="3">
    <source>
        <dbReference type="Pfam" id="PF13427"/>
    </source>
</evidence>
<dbReference type="InterPro" id="IPR043519">
    <property type="entry name" value="NT_sf"/>
</dbReference>
<accession>A0ABQ2A2M1</accession>
<dbReference type="InterPro" id="IPR002934">
    <property type="entry name" value="Polymerase_NTP_transf_dom"/>
</dbReference>
<feature type="domain" description="Polymerase nucleotidyl transferase" evidence="2">
    <location>
        <begin position="33"/>
        <end position="89"/>
    </location>
</feature>
<evidence type="ECO:0000313" key="4">
    <source>
        <dbReference type="EMBL" id="GGH83513.1"/>
    </source>
</evidence>
<reference evidence="5" key="1">
    <citation type="journal article" date="2019" name="Int. J. Syst. Evol. Microbiol.">
        <title>The Global Catalogue of Microorganisms (GCM) 10K type strain sequencing project: providing services to taxonomists for standard genome sequencing and annotation.</title>
        <authorList>
            <consortium name="The Broad Institute Genomics Platform"/>
            <consortium name="The Broad Institute Genome Sequencing Center for Infectious Disease"/>
            <person name="Wu L."/>
            <person name="Ma J."/>
        </authorList>
    </citation>
    <scope>NUCLEOTIDE SEQUENCE [LARGE SCALE GENOMIC DNA]</scope>
    <source>
        <strain evidence="5">CCM 8702</strain>
    </source>
</reference>
<organism evidence="4 5">
    <name type="scientific">Saccharibacillus endophyticus</name>
    <dbReference type="NCBI Taxonomy" id="2060666"/>
    <lineage>
        <taxon>Bacteria</taxon>
        <taxon>Bacillati</taxon>
        <taxon>Bacillota</taxon>
        <taxon>Bacilli</taxon>
        <taxon>Bacillales</taxon>
        <taxon>Paenibacillaceae</taxon>
        <taxon>Saccharibacillus</taxon>
    </lineage>
</organism>
<name>A0ABQ2A2M1_9BACL</name>
<dbReference type="EMBL" id="BMDD01000004">
    <property type="protein sequence ID" value="GGH83513.1"/>
    <property type="molecule type" value="Genomic_DNA"/>
</dbReference>
<dbReference type="Pfam" id="PF13427">
    <property type="entry name" value="AadA_C"/>
    <property type="match status" value="1"/>
</dbReference>
<dbReference type="Pfam" id="PF01909">
    <property type="entry name" value="NTP_transf_2"/>
    <property type="match status" value="1"/>
</dbReference>
<proteinExistence type="predicted"/>
<keyword evidence="5" id="KW-1185">Reference proteome</keyword>
<sequence>MHEPFVKHSKPEALAADLRSSSRTREAFASAEELSSRCRQILGECVVGVYLHGSLAIGGFNPATSDIDLLVVTEGQPERTQLQKLTLEALDLHQQLPEGRHIEFTVIEESALRPFLHPAPFIYHYSAAHRERYATDPDYVCGGWEDPDLAAQVAVAYERGVPLYGLPMRDLYPPVPREAYMRSILNDVSNAESEILENPIYLTLNLCRVLMFLQEGYIASKKEGGEWGTKALPKWKEVIDPLLAVYKGTSHQDIEIPAAGLTAFAKEMQNRIDAAASLIETEPK</sequence>
<dbReference type="InterPro" id="IPR025184">
    <property type="entry name" value="AadA_C"/>
</dbReference>